<keyword evidence="4" id="KW-0769">Symport</keyword>
<dbReference type="FunFam" id="1.20.1250.20:FF:000423">
    <property type="entry name" value="Putative inorganic phosphate cotransporter-like Protein"/>
    <property type="match status" value="1"/>
</dbReference>
<dbReference type="InterPro" id="IPR020846">
    <property type="entry name" value="MFS_dom"/>
</dbReference>
<dbReference type="SUPFAM" id="SSF103473">
    <property type="entry name" value="MFS general substrate transporter"/>
    <property type="match status" value="1"/>
</dbReference>
<reference evidence="10" key="1">
    <citation type="submission" date="2020-03" db="EMBL/GenBank/DDBJ databases">
        <title>Transcriptomic Profiling of the Digestive Tract of the Rat Flea, Xenopsylla cheopis, Following Blood Feeding and Infection with Yersinia pestis.</title>
        <authorList>
            <person name="Bland D.M."/>
            <person name="Martens C.A."/>
            <person name="Virtaneva K."/>
            <person name="Kanakabandi K."/>
            <person name="Long D."/>
            <person name="Rosenke R."/>
            <person name="Saturday G.A."/>
            <person name="Hoyt F.H."/>
            <person name="Bruno D.P."/>
            <person name="Ribeiro J.M.C."/>
            <person name="Hinnebusch J."/>
        </authorList>
    </citation>
    <scope>NUCLEOTIDE SEQUENCE</scope>
</reference>
<sequence length="493" mass="54555">MDKMNQHFKTRMMIAALGLMALAVIYGLRVNISVALVAMVNHTAIESSKYVADNTSKLDVTGTTNHHCGFDKEKDLKNEDGPFIFTGQEQGLILSSYYWGYALSMFPGGRAAELWSAKWVMFFAVIINMIMTLLTPIAAFYIGFGGVIVCQFFKGIGGGVSFPCTHCLLSHWSPKEERSKLSSLIYAGTCLGTVASQYMSGYISSKLGWPYIFYISGCLALPWVLVWLFYVTDYPIQHKYIAEEEREMLEQTILVPSSEKPEMPWKDIATSKPFWAVLIGNTCSNWGFYLLLIEIPVYLRQILLFGIQENGLLTAIPFFAMATTTIMTGNVMDYFIKRGTLTVGQARKIATGIASLGPGACLAVLSFVGCWRYLGAALLCLAVACHGAMYSGVMINHIDIAPRYAGSLIAFTNIPGTISGIAVPVFVGYMTDGSETIETWRIIFFMTLAVYMVEFIVFTLWSSGEEQPWNNGPTKKKAVDPLELPMNTSDKDS</sequence>
<evidence type="ECO:0000256" key="5">
    <source>
        <dbReference type="ARBA" id="ARBA00022989"/>
    </source>
</evidence>
<dbReference type="FunFam" id="1.20.1250.20:FF:000003">
    <property type="entry name" value="Solute carrier family 17 member 3"/>
    <property type="match status" value="1"/>
</dbReference>
<feature type="transmembrane region" description="Helical" evidence="8">
    <location>
        <begin position="119"/>
        <end position="144"/>
    </location>
</feature>
<comment type="subcellular location">
    <subcellularLocation>
        <location evidence="1">Membrane</location>
        <topology evidence="1">Multi-pass membrane protein</topology>
    </subcellularLocation>
</comment>
<feature type="transmembrane region" description="Helical" evidence="8">
    <location>
        <begin position="408"/>
        <end position="430"/>
    </location>
</feature>
<dbReference type="GO" id="GO:0015293">
    <property type="term" value="F:symporter activity"/>
    <property type="evidence" value="ECO:0007669"/>
    <property type="project" value="UniProtKB-KW"/>
</dbReference>
<protein>
    <submittedName>
        <fullName evidence="10">Putative permease of the major facilitator superfamily protein</fullName>
    </submittedName>
</protein>
<evidence type="ECO:0000259" key="9">
    <source>
        <dbReference type="PROSITE" id="PS50850"/>
    </source>
</evidence>
<keyword evidence="2" id="KW-0813">Transport</keyword>
<dbReference type="CDD" id="cd17318">
    <property type="entry name" value="MFS_SLC17"/>
    <property type="match status" value="1"/>
</dbReference>
<evidence type="ECO:0000313" key="10">
    <source>
        <dbReference type="EMBL" id="NOV51363.1"/>
    </source>
</evidence>
<feature type="domain" description="Major facilitator superfamily (MFS) profile" evidence="9">
    <location>
        <begin position="11"/>
        <end position="467"/>
    </location>
</feature>
<keyword evidence="6 8" id="KW-0472">Membrane</keyword>
<proteinExistence type="predicted"/>
<feature type="transmembrane region" description="Helical" evidence="8">
    <location>
        <begin position="273"/>
        <end position="292"/>
    </location>
</feature>
<dbReference type="EMBL" id="GIIL01007637">
    <property type="protein sequence ID" value="NOV51363.1"/>
    <property type="molecule type" value="Transcribed_RNA"/>
</dbReference>
<accession>A0A6M2DZ62</accession>
<dbReference type="InterPro" id="IPR036259">
    <property type="entry name" value="MFS_trans_sf"/>
</dbReference>
<keyword evidence="3 8" id="KW-0812">Transmembrane</keyword>
<evidence type="ECO:0000256" key="4">
    <source>
        <dbReference type="ARBA" id="ARBA00022847"/>
    </source>
</evidence>
<dbReference type="AlphaFoldDB" id="A0A6M2DZ62"/>
<feature type="transmembrane region" description="Helical" evidence="8">
    <location>
        <begin position="442"/>
        <end position="461"/>
    </location>
</feature>
<feature type="transmembrane region" description="Helical" evidence="8">
    <location>
        <begin position="348"/>
        <end position="368"/>
    </location>
</feature>
<feature type="region of interest" description="Disordered" evidence="7">
    <location>
        <begin position="469"/>
        <end position="493"/>
    </location>
</feature>
<feature type="transmembrane region" description="Helical" evidence="8">
    <location>
        <begin position="374"/>
        <end position="396"/>
    </location>
</feature>
<evidence type="ECO:0000256" key="1">
    <source>
        <dbReference type="ARBA" id="ARBA00004141"/>
    </source>
</evidence>
<name>A0A6M2DZ62_XENCH</name>
<dbReference type="GO" id="GO:0006820">
    <property type="term" value="P:monoatomic anion transport"/>
    <property type="evidence" value="ECO:0007669"/>
    <property type="project" value="TreeGrafter"/>
</dbReference>
<dbReference type="GO" id="GO:0016020">
    <property type="term" value="C:membrane"/>
    <property type="evidence" value="ECO:0007669"/>
    <property type="project" value="UniProtKB-SubCell"/>
</dbReference>
<dbReference type="PANTHER" id="PTHR11662">
    <property type="entry name" value="SOLUTE CARRIER FAMILY 17"/>
    <property type="match status" value="1"/>
</dbReference>
<dbReference type="InterPro" id="IPR011701">
    <property type="entry name" value="MFS"/>
</dbReference>
<evidence type="ECO:0000256" key="2">
    <source>
        <dbReference type="ARBA" id="ARBA00022448"/>
    </source>
</evidence>
<organism evidence="10">
    <name type="scientific">Xenopsylla cheopis</name>
    <name type="common">Oriental rat flea</name>
    <name type="synonym">Pulex cheopis</name>
    <dbReference type="NCBI Taxonomy" id="163159"/>
    <lineage>
        <taxon>Eukaryota</taxon>
        <taxon>Metazoa</taxon>
        <taxon>Ecdysozoa</taxon>
        <taxon>Arthropoda</taxon>
        <taxon>Hexapoda</taxon>
        <taxon>Insecta</taxon>
        <taxon>Pterygota</taxon>
        <taxon>Neoptera</taxon>
        <taxon>Endopterygota</taxon>
        <taxon>Siphonaptera</taxon>
        <taxon>Pulicidae</taxon>
        <taxon>Xenopsyllinae</taxon>
        <taxon>Xenopsylla</taxon>
    </lineage>
</organism>
<evidence type="ECO:0000256" key="6">
    <source>
        <dbReference type="ARBA" id="ARBA00023136"/>
    </source>
</evidence>
<evidence type="ECO:0000256" key="7">
    <source>
        <dbReference type="SAM" id="MobiDB-lite"/>
    </source>
</evidence>
<feature type="transmembrane region" description="Helical" evidence="8">
    <location>
        <begin position="211"/>
        <end position="231"/>
    </location>
</feature>
<dbReference type="Pfam" id="PF07690">
    <property type="entry name" value="MFS_1"/>
    <property type="match status" value="1"/>
</dbReference>
<dbReference type="PROSITE" id="PS50850">
    <property type="entry name" value="MFS"/>
    <property type="match status" value="1"/>
</dbReference>
<keyword evidence="5 8" id="KW-1133">Transmembrane helix</keyword>
<feature type="transmembrane region" description="Helical" evidence="8">
    <location>
        <begin position="181"/>
        <end position="199"/>
    </location>
</feature>
<dbReference type="InterPro" id="IPR050382">
    <property type="entry name" value="MFS_Na/Anion_cotransporter"/>
</dbReference>
<feature type="transmembrane region" description="Helical" evidence="8">
    <location>
        <begin position="312"/>
        <end position="336"/>
    </location>
</feature>
<dbReference type="Gene3D" id="1.20.1250.20">
    <property type="entry name" value="MFS general substrate transporter like domains"/>
    <property type="match status" value="2"/>
</dbReference>
<evidence type="ECO:0000256" key="8">
    <source>
        <dbReference type="SAM" id="Phobius"/>
    </source>
</evidence>
<evidence type="ECO:0000256" key="3">
    <source>
        <dbReference type="ARBA" id="ARBA00022692"/>
    </source>
</evidence>
<dbReference type="PANTHER" id="PTHR11662:SF457">
    <property type="entry name" value="MAJOR FACILITATOR SUPERFAMILY TRANSPORTER 3"/>
    <property type="match status" value="1"/>
</dbReference>